<keyword evidence="2" id="KW-1185">Reference proteome</keyword>
<dbReference type="Proteomes" id="UP001433508">
    <property type="component" value="Unassembled WGS sequence"/>
</dbReference>
<accession>A0ACC3STT3</accession>
<gene>
    <name evidence="1" type="ORF">V1525DRAFT_41064</name>
</gene>
<evidence type="ECO:0000313" key="1">
    <source>
        <dbReference type="EMBL" id="KAK9234710.1"/>
    </source>
</evidence>
<protein>
    <submittedName>
        <fullName evidence="1">Uncharacterized protein</fullName>
    </submittedName>
</protein>
<dbReference type="EMBL" id="MU971454">
    <property type="protein sequence ID" value="KAK9234710.1"/>
    <property type="molecule type" value="Genomic_DNA"/>
</dbReference>
<sequence>MFHESERSRPFAPSATKERCWVVISGNICFSRRTCAFVRMDVPFLLFVCIYLARGCALRLASLPSGLSSWHAGRKPPDLLLYFCFVKGSVRGLVGRLKQATANFGLFNYHATQTLFGYAFQYASHRVMAAVALNILTHNLFAIVCSNIYYVFVNLLLKIVFAFIITPVLTNYASLLTFCVDNMFGIFTCEVCCTVTNNPEP</sequence>
<reference evidence="2" key="1">
    <citation type="journal article" date="2024" name="Front. Bioeng. Biotechnol.">
        <title>Genome-scale model development and genomic sequencing of the oleaginous clade Lipomyces.</title>
        <authorList>
            <person name="Czajka J.J."/>
            <person name="Han Y."/>
            <person name="Kim J."/>
            <person name="Mondo S.J."/>
            <person name="Hofstad B.A."/>
            <person name="Robles A."/>
            <person name="Haridas S."/>
            <person name="Riley R."/>
            <person name="LaButti K."/>
            <person name="Pangilinan J."/>
            <person name="Andreopoulos W."/>
            <person name="Lipzen A."/>
            <person name="Yan J."/>
            <person name="Wang M."/>
            <person name="Ng V."/>
            <person name="Grigoriev I.V."/>
            <person name="Spatafora J.W."/>
            <person name="Magnuson J.K."/>
            <person name="Baker S.E."/>
            <person name="Pomraning K.R."/>
        </authorList>
    </citation>
    <scope>NUCLEOTIDE SEQUENCE [LARGE SCALE GENOMIC DNA]</scope>
    <source>
        <strain evidence="2">CBS 7786</strain>
    </source>
</reference>
<organism evidence="1 2">
    <name type="scientific">Lipomyces kononenkoae</name>
    <name type="common">Yeast</name>
    <dbReference type="NCBI Taxonomy" id="34357"/>
    <lineage>
        <taxon>Eukaryota</taxon>
        <taxon>Fungi</taxon>
        <taxon>Dikarya</taxon>
        <taxon>Ascomycota</taxon>
        <taxon>Saccharomycotina</taxon>
        <taxon>Lipomycetes</taxon>
        <taxon>Lipomycetales</taxon>
        <taxon>Lipomycetaceae</taxon>
        <taxon>Lipomyces</taxon>
    </lineage>
</organism>
<name>A0ACC3STT3_LIPKO</name>
<evidence type="ECO:0000313" key="2">
    <source>
        <dbReference type="Proteomes" id="UP001433508"/>
    </source>
</evidence>
<proteinExistence type="predicted"/>
<comment type="caution">
    <text evidence="1">The sequence shown here is derived from an EMBL/GenBank/DDBJ whole genome shotgun (WGS) entry which is preliminary data.</text>
</comment>